<dbReference type="InterPro" id="IPR038461">
    <property type="entry name" value="Schlafen_AlbA_2_dom_sf"/>
</dbReference>
<dbReference type="Proteomes" id="UP000219259">
    <property type="component" value="Unassembled WGS sequence"/>
</dbReference>
<dbReference type="GO" id="GO:0043565">
    <property type="term" value="F:sequence-specific DNA binding"/>
    <property type="evidence" value="ECO:0007669"/>
    <property type="project" value="InterPro"/>
</dbReference>
<dbReference type="InterPro" id="IPR007421">
    <property type="entry name" value="Schlafen_AlbA_2_dom"/>
</dbReference>
<dbReference type="Pfam" id="PF13749">
    <property type="entry name" value="HATPase_c_4"/>
    <property type="match status" value="1"/>
</dbReference>
<dbReference type="RefSeq" id="WP_097531060.1">
    <property type="nucleotide sequence ID" value="NZ_NSLJ01000009.1"/>
</dbReference>
<sequence>MMHENQNTEFKSSWREEYIRYISAFSNSEGGFLYLGVNDEGEVIGLDNAEKLLETLPNLINQKTGILPVVKIRDEGGKRYIVLTVHPSIVPISYHGHYYIRSGSVTTELQGPQLSEFLLKKHGVTWEEIEVDDFTEEELDLETIERFKILARDRLPYVKEEKSKMILQKLNLIKGDKYKRAAVLLFAKNPQKYFLQARIRIGKFLNEAEILTSDIVEGNLFRQVDLSLDILRTKYLLSPISYEGIYRREKLEYPYEALREAVLNAVIHRDYMITSNIQIRVYPDKLEIMNDGKLPGEITVEDLKNVHNSIPRNFLIADTFYKSGQIENWGRGTIRIIKECVDNGLPQPLFYVNKHLFTVRLLLNRTDKVTDKVTGKVTDKVTDSLSEKQKKIMSLLRENNRMTLSDLSEALGISRRKIVDHTNKLKEKGVLMRVGNNKSGYWQVIMSSE</sequence>
<dbReference type="Gene3D" id="3.30.565.60">
    <property type="match status" value="1"/>
</dbReference>
<evidence type="ECO:0000313" key="3">
    <source>
        <dbReference type="Proteomes" id="UP000219259"/>
    </source>
</evidence>
<reference evidence="2 3" key="1">
    <citation type="submission" date="2017-09" db="EMBL/GenBank/DDBJ databases">
        <title>Phase variable restriction modification systems are present in the genome sequences of periodontal pathogens Prevotella intermedia, Tannerella forsythia and Porphyromonas gingivalis.</title>
        <authorList>
            <person name="Haigh R.D."/>
            <person name="Crawford L."/>
            <person name="Ralph J."/>
            <person name="Wanford J."/>
            <person name="Vartoukian S.R."/>
            <person name="Hijazib K."/>
            <person name="Wade W."/>
            <person name="Oggioni M.R."/>
        </authorList>
    </citation>
    <scope>NUCLEOTIDE SEQUENCE [LARGE SCALE GENOMIC DNA]</scope>
    <source>
        <strain evidence="2 3">WW11663</strain>
    </source>
</reference>
<dbReference type="AlphaFoldDB" id="A0A2A6E9H4"/>
<dbReference type="InterPro" id="IPR038475">
    <property type="entry name" value="RecG_C_sf"/>
</dbReference>
<protein>
    <submittedName>
        <fullName evidence="2">AAA family ATPase</fullName>
    </submittedName>
</protein>
<dbReference type="Gene3D" id="3.30.950.30">
    <property type="entry name" value="Schlafen, AAA domain"/>
    <property type="match status" value="1"/>
</dbReference>
<dbReference type="InterPro" id="IPR036390">
    <property type="entry name" value="WH_DNA-bd_sf"/>
</dbReference>
<dbReference type="EMBL" id="NSLJ01000009">
    <property type="protein sequence ID" value="PDP44182.1"/>
    <property type="molecule type" value="Genomic_DNA"/>
</dbReference>
<dbReference type="SUPFAM" id="SSF46785">
    <property type="entry name" value="Winged helix' DNA-binding domain"/>
    <property type="match status" value="1"/>
</dbReference>
<name>A0A2A6E9H4_TANFO</name>
<dbReference type="PRINTS" id="PR00033">
    <property type="entry name" value="HTHASNC"/>
</dbReference>
<dbReference type="Pfam" id="PF04326">
    <property type="entry name" value="SLFN_AlbA_2"/>
    <property type="match status" value="1"/>
</dbReference>
<dbReference type="InterPro" id="IPR000485">
    <property type="entry name" value="AsnC-type_HTH_dom"/>
</dbReference>
<dbReference type="Gene3D" id="1.10.10.10">
    <property type="entry name" value="Winged helix-like DNA-binding domain superfamily/Winged helix DNA-binding domain"/>
    <property type="match status" value="1"/>
</dbReference>
<feature type="domain" description="Schlafen AlbA-2" evidence="1">
    <location>
        <begin position="4"/>
        <end position="108"/>
    </location>
</feature>
<comment type="caution">
    <text evidence="2">The sequence shown here is derived from an EMBL/GenBank/DDBJ whole genome shotgun (WGS) entry which is preliminary data.</text>
</comment>
<dbReference type="InterPro" id="IPR036388">
    <property type="entry name" value="WH-like_DNA-bd_sf"/>
</dbReference>
<evidence type="ECO:0000313" key="2">
    <source>
        <dbReference type="EMBL" id="PDP44182.1"/>
    </source>
</evidence>
<dbReference type="Pfam" id="PF13412">
    <property type="entry name" value="HTH_24"/>
    <property type="match status" value="1"/>
</dbReference>
<accession>A0A2A6E9H4</accession>
<evidence type="ECO:0000259" key="1">
    <source>
        <dbReference type="Pfam" id="PF04326"/>
    </source>
</evidence>
<organism evidence="2 3">
    <name type="scientific">Tannerella forsythia</name>
    <name type="common">Bacteroides forsythus</name>
    <dbReference type="NCBI Taxonomy" id="28112"/>
    <lineage>
        <taxon>Bacteria</taxon>
        <taxon>Pseudomonadati</taxon>
        <taxon>Bacteroidota</taxon>
        <taxon>Bacteroidia</taxon>
        <taxon>Bacteroidales</taxon>
        <taxon>Tannerellaceae</taxon>
        <taxon>Tannerella</taxon>
    </lineage>
</organism>
<gene>
    <name evidence="2" type="ORF">CLI86_04850</name>
</gene>
<dbReference type="PANTHER" id="PTHR30595:SF6">
    <property type="entry name" value="SCHLAFEN ALBA-2 DOMAIN-CONTAINING PROTEIN"/>
    <property type="match status" value="1"/>
</dbReference>
<proteinExistence type="predicted"/>
<dbReference type="PANTHER" id="PTHR30595">
    <property type="entry name" value="GLPR-RELATED TRANSCRIPTIONAL REPRESSOR"/>
    <property type="match status" value="1"/>
</dbReference>